<evidence type="ECO:0000313" key="8">
    <source>
        <dbReference type="Proteomes" id="UP000754883"/>
    </source>
</evidence>
<feature type="signal peptide" evidence="6">
    <location>
        <begin position="1"/>
        <end position="23"/>
    </location>
</feature>
<evidence type="ECO:0000256" key="3">
    <source>
        <dbReference type="ARBA" id="ARBA00022525"/>
    </source>
</evidence>
<proteinExistence type="predicted"/>
<dbReference type="SUPFAM" id="SSF52058">
    <property type="entry name" value="L domain-like"/>
    <property type="match status" value="1"/>
</dbReference>
<dbReference type="Gene3D" id="3.80.20.20">
    <property type="entry name" value="Receptor L-domain"/>
    <property type="match status" value="1"/>
</dbReference>
<dbReference type="InterPro" id="IPR036941">
    <property type="entry name" value="Rcpt_L-dom_sf"/>
</dbReference>
<evidence type="ECO:0000256" key="4">
    <source>
        <dbReference type="ARBA" id="ARBA00022729"/>
    </source>
</evidence>
<reference evidence="7" key="1">
    <citation type="submission" date="2021-10" db="EMBL/GenBank/DDBJ databases">
        <authorList>
            <person name="Piombo E."/>
        </authorList>
    </citation>
    <scope>NUCLEOTIDE SEQUENCE</scope>
</reference>
<evidence type="ECO:0000256" key="1">
    <source>
        <dbReference type="ARBA" id="ARBA00004191"/>
    </source>
</evidence>
<gene>
    <name evidence="7" type="ORF">CBYS24578_00017841</name>
</gene>
<accession>A0A9N9XYK5</accession>
<dbReference type="AlphaFoldDB" id="A0A9N9XYK5"/>
<sequence>MAWWKRSAQLLAAIAFASTLAAADDCKSDSAFVIGSQDDADKLGKCTEYTGDVGLSPSASGNLTVSGLEKITGKLLTESAGDKPASLVGITFEKLATVEGSVSVSSVDSLQFVSFPALTTVGGAIEISSLPELSTLKLPSINSIGSFKLESAPKLLKMSVGSLKHATTTDSENGLKHITGESDRSIVVKNVGVDSLDGLLGLYNATLVDLSELPNLNKVLLSLWHIDEVRIRGNGNLIIYMWEKATSGTVQLEIGTFDIGGVKHISPCLNSDVQNFVVVNNTAEYLRFDFHGLRRLEVRDNPNLKTLIPWHGSSLTQWWLQNITIKNNPELLLSYQPPRSSNDNLTAKDCPYMFESLEEDKFRWLPWDMKTIDIDANIDNTYFSTFVTAWQNQTGRYVEGYGRGPEVNETFIVRSSNSTFDCSGLDRLRTKTSAIQAKTYSCQGQSQAAYVIDETAGAVRMSMGVPATLLPLLTAVCVFL</sequence>
<keyword evidence="3" id="KW-0964">Secreted</keyword>
<keyword evidence="2" id="KW-0134">Cell wall</keyword>
<comment type="caution">
    <text evidence="7">The sequence shown here is derived from an EMBL/GenBank/DDBJ whole genome shotgun (WGS) entry which is preliminary data.</text>
</comment>
<keyword evidence="8" id="KW-1185">Reference proteome</keyword>
<keyword evidence="5" id="KW-0325">Glycoprotein</keyword>
<evidence type="ECO:0000256" key="2">
    <source>
        <dbReference type="ARBA" id="ARBA00022512"/>
    </source>
</evidence>
<dbReference type="OrthoDB" id="536881at2759"/>
<dbReference type="EMBL" id="CABFNO020001359">
    <property type="protein sequence ID" value="CAG9983109.1"/>
    <property type="molecule type" value="Genomic_DNA"/>
</dbReference>
<evidence type="ECO:0000256" key="6">
    <source>
        <dbReference type="SAM" id="SignalP"/>
    </source>
</evidence>
<keyword evidence="4 6" id="KW-0732">Signal</keyword>
<dbReference type="InterPro" id="IPR051648">
    <property type="entry name" value="CWI-Assembly_Regulator"/>
</dbReference>
<name>A0A9N9XYK5_9HYPO</name>
<comment type="subcellular location">
    <subcellularLocation>
        <location evidence="1">Secreted</location>
        <location evidence="1">Cell wall</location>
    </subcellularLocation>
</comment>
<dbReference type="Proteomes" id="UP000754883">
    <property type="component" value="Unassembled WGS sequence"/>
</dbReference>
<dbReference type="PANTHER" id="PTHR31018">
    <property type="entry name" value="SPORULATION-SPECIFIC PROTEIN-RELATED"/>
    <property type="match status" value="1"/>
</dbReference>
<organism evidence="7 8">
    <name type="scientific">Clonostachys byssicola</name>
    <dbReference type="NCBI Taxonomy" id="160290"/>
    <lineage>
        <taxon>Eukaryota</taxon>
        <taxon>Fungi</taxon>
        <taxon>Dikarya</taxon>
        <taxon>Ascomycota</taxon>
        <taxon>Pezizomycotina</taxon>
        <taxon>Sordariomycetes</taxon>
        <taxon>Hypocreomycetidae</taxon>
        <taxon>Hypocreales</taxon>
        <taxon>Bionectriaceae</taxon>
        <taxon>Clonostachys</taxon>
    </lineage>
</organism>
<evidence type="ECO:0000256" key="5">
    <source>
        <dbReference type="ARBA" id="ARBA00023180"/>
    </source>
</evidence>
<evidence type="ECO:0000313" key="7">
    <source>
        <dbReference type="EMBL" id="CAG9983109.1"/>
    </source>
</evidence>
<feature type="chain" id="PRO_5040490420" evidence="6">
    <location>
        <begin position="24"/>
        <end position="480"/>
    </location>
</feature>
<dbReference type="PANTHER" id="PTHR31018:SF3">
    <property type="entry name" value="RECEPTOR PROTEIN-TYROSINE KINASE"/>
    <property type="match status" value="1"/>
</dbReference>
<protein>
    <submittedName>
        <fullName evidence="7">Uncharacterized protein</fullName>
    </submittedName>
</protein>